<dbReference type="InterPro" id="IPR050194">
    <property type="entry name" value="Glycosyltransferase_grp1"/>
</dbReference>
<name>A0A3N2C5C9_9MICO</name>
<evidence type="ECO:0000313" key="2">
    <source>
        <dbReference type="EMBL" id="ROR82715.1"/>
    </source>
</evidence>
<dbReference type="EMBL" id="RKHL01000001">
    <property type="protein sequence ID" value="ROR82715.1"/>
    <property type="molecule type" value="Genomic_DNA"/>
</dbReference>
<keyword evidence="2" id="KW-0808">Transferase</keyword>
<dbReference type="Gene3D" id="3.40.50.2000">
    <property type="entry name" value="Glycogen Phosphorylase B"/>
    <property type="match status" value="2"/>
</dbReference>
<evidence type="ECO:0000313" key="3">
    <source>
        <dbReference type="Proteomes" id="UP000266915"/>
    </source>
</evidence>
<dbReference type="PANTHER" id="PTHR45947:SF3">
    <property type="entry name" value="SULFOQUINOVOSYL TRANSFERASE SQD2"/>
    <property type="match status" value="1"/>
</dbReference>
<dbReference type="CDD" id="cd03801">
    <property type="entry name" value="GT4_PimA-like"/>
    <property type="match status" value="1"/>
</dbReference>
<comment type="caution">
    <text evidence="2">The sequence shown here is derived from an EMBL/GenBank/DDBJ whole genome shotgun (WGS) entry which is preliminary data.</text>
</comment>
<dbReference type="Proteomes" id="UP000266915">
    <property type="component" value="Unassembled WGS sequence"/>
</dbReference>
<dbReference type="Pfam" id="PF13692">
    <property type="entry name" value="Glyco_trans_1_4"/>
    <property type="match status" value="1"/>
</dbReference>
<reference evidence="2 3" key="1">
    <citation type="submission" date="2018-11" db="EMBL/GenBank/DDBJ databases">
        <title>Sequencing the genomes of 1000 actinobacteria strains.</title>
        <authorList>
            <person name="Klenk H.-P."/>
        </authorList>
    </citation>
    <scope>NUCLEOTIDE SEQUENCE [LARGE SCALE GENOMIC DNA]</scope>
    <source>
        <strain evidence="2 3">DSM 14012</strain>
    </source>
</reference>
<sequence>MAQPDKPQPATGPARARILVVIPWLQGGGAQGALFGLLRMMPRDRIDAVVLFEGNRHFDELYSLAAHVHLLDLPRSPKGILHARKAIRPLIKSSSSVYSLMRASHLVLGTLPRLELSDANLVATFHQLPSQDGTGLQGKVEDILVRRTATSAQLVTAPSRRAVAELRDRKFASNPVLERNRISIDSTDMAPHRQSCTDHVRLLFAGRLSAQKGLDRVARLLAATQTPVHLRIIGDGEDRPFVESLADKSHGHHVVEYRDHVRSVQSHLDWADASFLPSRWELNPLFVWESWARGRGVIASDIDVFQDLQQEGPLWTFSSPDTFAQVVRHLSASEALRRDAFDRGVIAASQLRGKSEIIDQLNR</sequence>
<protein>
    <recommendedName>
        <fullName evidence="1">D-inositol 3-phosphate glycosyltransferase</fullName>
    </recommendedName>
</protein>
<dbReference type="AlphaFoldDB" id="A0A3N2C5C9"/>
<evidence type="ECO:0000256" key="1">
    <source>
        <dbReference type="ARBA" id="ARBA00021292"/>
    </source>
</evidence>
<organism evidence="2 3">
    <name type="scientific">Plantibacter flavus</name>
    <dbReference type="NCBI Taxonomy" id="150123"/>
    <lineage>
        <taxon>Bacteria</taxon>
        <taxon>Bacillati</taxon>
        <taxon>Actinomycetota</taxon>
        <taxon>Actinomycetes</taxon>
        <taxon>Micrococcales</taxon>
        <taxon>Microbacteriaceae</taxon>
        <taxon>Plantibacter</taxon>
    </lineage>
</organism>
<dbReference type="SUPFAM" id="SSF53756">
    <property type="entry name" value="UDP-Glycosyltransferase/glycogen phosphorylase"/>
    <property type="match status" value="1"/>
</dbReference>
<keyword evidence="3" id="KW-1185">Reference proteome</keyword>
<proteinExistence type="predicted"/>
<dbReference type="GO" id="GO:0016757">
    <property type="term" value="F:glycosyltransferase activity"/>
    <property type="evidence" value="ECO:0007669"/>
    <property type="project" value="TreeGrafter"/>
</dbReference>
<gene>
    <name evidence="2" type="ORF">EDD42_2809</name>
</gene>
<accession>A0A3N2C5C9</accession>
<dbReference type="PANTHER" id="PTHR45947">
    <property type="entry name" value="SULFOQUINOVOSYL TRANSFERASE SQD2"/>
    <property type="match status" value="1"/>
</dbReference>